<dbReference type="Proteomes" id="UP001498476">
    <property type="component" value="Unassembled WGS sequence"/>
</dbReference>
<dbReference type="PANTHER" id="PTHR37535:SF3">
    <property type="entry name" value="FLUG DOMAIN-CONTAINING PROTEIN"/>
    <property type="match status" value="1"/>
</dbReference>
<sequence length="627" mass="71289">MATQKVNASKRFQFSDLDAQRAKAEADLANLRQNPINESRVLVPKSQDRRDQLWEDWNTYFRHVLAQDPDRIWLDLCDGLSGAFDHCRLFLSTLVDRAIAVRPRLGPEEYAEVRTITSANTVLDIWKHLVGQADTTVLQQKRQSDPRNKSHWSLRYSTREDTHGQASVITKWIQQDLAPAKGLSLKQTFVKREATSADIIVLLQPVWSRADAIPCTPDERIAFHTVILLEGMGGWRPNILMEMKYRQVSFAIVRDLNNRSETKLVATVSIEQNKRDQNKARTAQNELMSFSVTIVPQPLLCLGSLLVTRAIKDKAFQVPFESLEDLLRQPHLDGVDYVPLAWREDVLDEMIIPLKYHLFWELWNRTFFVSGARERMRPYSMRVGAGRRLGALSQPLRNYILSNSTAVYERSYQSRHVQSNLAFLAFENHVSEDSDLFQFLQNACLGRDQGAPVYPNCEDLQGFERRRDIQDLRKEYAKVVAQQSSACPEACRISARISWIIDSLSDLKVEELRKEYFQTVDSLRSQGLGTSAVRDAVSTSNPRKSHSSGNSKEAATIGNFLLGIGDEKTENATTVFSGMTIAFLRGHPLPADAHIYAAPRSDERTKAHGHRCLLCELSRFLAQSVED</sequence>
<proteinExistence type="predicted"/>
<name>A0ABR1GT94_9HYPO</name>
<dbReference type="Pfam" id="PF11917">
    <property type="entry name" value="DUF3435"/>
    <property type="match status" value="1"/>
</dbReference>
<dbReference type="EMBL" id="JAZAVJ010000177">
    <property type="protein sequence ID" value="KAK7408680.1"/>
    <property type="molecule type" value="Genomic_DNA"/>
</dbReference>
<dbReference type="PANTHER" id="PTHR37535">
    <property type="entry name" value="FLUG DOMAIN PROTEIN"/>
    <property type="match status" value="1"/>
</dbReference>
<protein>
    <submittedName>
        <fullName evidence="2">Uncharacterized protein</fullName>
    </submittedName>
</protein>
<accession>A0ABR1GT94</accession>
<dbReference type="InterPro" id="IPR021842">
    <property type="entry name" value="DUF3435"/>
</dbReference>
<reference evidence="2 3" key="1">
    <citation type="journal article" date="2025" name="Microbiol. Resour. Announc.">
        <title>Draft genome sequences for Neonectria magnoliae and Neonectria punicea, canker pathogens of Liriodendron tulipifera and Acer saccharum in West Virginia.</title>
        <authorList>
            <person name="Petronek H.M."/>
            <person name="Kasson M.T."/>
            <person name="Metheny A.M."/>
            <person name="Stauder C.M."/>
            <person name="Lovett B."/>
            <person name="Lynch S.C."/>
            <person name="Garnas J.R."/>
            <person name="Kasson L.R."/>
            <person name="Stajich J.E."/>
        </authorList>
    </citation>
    <scope>NUCLEOTIDE SEQUENCE [LARGE SCALE GENOMIC DNA]</scope>
    <source>
        <strain evidence="2 3">NRRL 64653</strain>
    </source>
</reference>
<gene>
    <name evidence="2" type="ORF">QQX98_009148</name>
</gene>
<organism evidence="2 3">
    <name type="scientific">Neonectria punicea</name>
    <dbReference type="NCBI Taxonomy" id="979145"/>
    <lineage>
        <taxon>Eukaryota</taxon>
        <taxon>Fungi</taxon>
        <taxon>Dikarya</taxon>
        <taxon>Ascomycota</taxon>
        <taxon>Pezizomycotina</taxon>
        <taxon>Sordariomycetes</taxon>
        <taxon>Hypocreomycetidae</taxon>
        <taxon>Hypocreales</taxon>
        <taxon>Nectriaceae</taxon>
        <taxon>Neonectria</taxon>
    </lineage>
</organism>
<feature type="compositionally biased region" description="Polar residues" evidence="1">
    <location>
        <begin position="537"/>
        <end position="552"/>
    </location>
</feature>
<feature type="region of interest" description="Disordered" evidence="1">
    <location>
        <begin position="531"/>
        <end position="552"/>
    </location>
</feature>
<comment type="caution">
    <text evidence="2">The sequence shown here is derived from an EMBL/GenBank/DDBJ whole genome shotgun (WGS) entry which is preliminary data.</text>
</comment>
<evidence type="ECO:0000256" key="1">
    <source>
        <dbReference type="SAM" id="MobiDB-lite"/>
    </source>
</evidence>
<evidence type="ECO:0000313" key="2">
    <source>
        <dbReference type="EMBL" id="KAK7408680.1"/>
    </source>
</evidence>
<evidence type="ECO:0000313" key="3">
    <source>
        <dbReference type="Proteomes" id="UP001498476"/>
    </source>
</evidence>
<keyword evidence="3" id="KW-1185">Reference proteome</keyword>